<evidence type="ECO:0000313" key="3">
    <source>
        <dbReference type="Proteomes" id="UP000237911"/>
    </source>
</evidence>
<keyword evidence="3" id="KW-1185">Reference proteome</keyword>
<dbReference type="InterPro" id="IPR047650">
    <property type="entry name" value="Transpos_IS110"/>
</dbReference>
<organism evidence="2 3">
    <name type="scientific">Mycolicibacter virginiensis</name>
    <dbReference type="NCBI Taxonomy" id="1795032"/>
    <lineage>
        <taxon>Bacteria</taxon>
        <taxon>Bacillati</taxon>
        <taxon>Actinomycetota</taxon>
        <taxon>Actinomycetes</taxon>
        <taxon>Mycobacteriales</taxon>
        <taxon>Mycobacteriaceae</taxon>
        <taxon>Mycolicibacter</taxon>
    </lineage>
</organism>
<feature type="non-terminal residue" evidence="2">
    <location>
        <position position="1"/>
    </location>
</feature>
<dbReference type="PANTHER" id="PTHR33055:SF16">
    <property type="entry name" value="TRANSPOSASE FOR INSERTION SEQUENCE ELEMENT IS1547"/>
    <property type="match status" value="1"/>
</dbReference>
<dbReference type="GO" id="GO:0004803">
    <property type="term" value="F:transposase activity"/>
    <property type="evidence" value="ECO:0007669"/>
    <property type="project" value="InterPro"/>
</dbReference>
<evidence type="ECO:0000259" key="1">
    <source>
        <dbReference type="Pfam" id="PF02371"/>
    </source>
</evidence>
<dbReference type="EMBL" id="PUEV01000019">
    <property type="protein sequence ID" value="PQM52991.1"/>
    <property type="molecule type" value="Genomic_DNA"/>
</dbReference>
<reference evidence="2 3" key="1">
    <citation type="submission" date="2018-02" db="EMBL/GenBank/DDBJ databases">
        <title>Draft genome sequence of Mycobacterium virginiense isolated from mud of a swine farm in Japan.</title>
        <authorList>
            <person name="Ohya K."/>
        </authorList>
    </citation>
    <scope>NUCLEOTIDE SEQUENCE [LARGE SCALE GENOMIC DNA]</scope>
    <source>
        <strain evidence="2 3">GF75</strain>
    </source>
</reference>
<dbReference type="PANTHER" id="PTHR33055">
    <property type="entry name" value="TRANSPOSASE FOR INSERTION SEQUENCE ELEMENT IS1111A"/>
    <property type="match status" value="1"/>
</dbReference>
<dbReference type="AlphaFoldDB" id="A0A9X7NZF8"/>
<evidence type="ECO:0000313" key="2">
    <source>
        <dbReference type="EMBL" id="PQM52991.1"/>
    </source>
</evidence>
<name>A0A9X7NZF8_9MYCO</name>
<comment type="caution">
    <text evidence="2">The sequence shown here is derived from an EMBL/GenBank/DDBJ whole genome shotgun (WGS) entry which is preliminary data.</text>
</comment>
<dbReference type="Pfam" id="PF02371">
    <property type="entry name" value="Transposase_20"/>
    <property type="match status" value="1"/>
</dbReference>
<feature type="domain" description="Transposase IS116/IS110/IS902 C-terminal" evidence="1">
    <location>
        <begin position="1"/>
        <end position="45"/>
    </location>
</feature>
<protein>
    <submittedName>
        <fullName evidence="2">IS110 family transposase</fullName>
    </submittedName>
</protein>
<dbReference type="GO" id="GO:0003677">
    <property type="term" value="F:DNA binding"/>
    <property type="evidence" value="ECO:0007669"/>
    <property type="project" value="InterPro"/>
</dbReference>
<dbReference type="RefSeq" id="WP_165797874.1">
    <property type="nucleotide sequence ID" value="NZ_PUEV01000019.1"/>
</dbReference>
<dbReference type="InterPro" id="IPR003346">
    <property type="entry name" value="Transposase_20"/>
</dbReference>
<gene>
    <name evidence="2" type="ORF">C5U48_07295</name>
</gene>
<sequence>CPIPASSGKTRRYRLNRGGHRRANAALHRIVVVRMKYHEPTRAYVARRITEGKTKPEIMRCLKRHLIREIWTLTKHLRQQPTTHQTAA</sequence>
<accession>A0A9X7NZF8</accession>
<dbReference type="GO" id="GO:0006313">
    <property type="term" value="P:DNA transposition"/>
    <property type="evidence" value="ECO:0007669"/>
    <property type="project" value="InterPro"/>
</dbReference>
<proteinExistence type="predicted"/>
<dbReference type="Proteomes" id="UP000237911">
    <property type="component" value="Unassembled WGS sequence"/>
</dbReference>